<keyword evidence="1" id="KW-0472">Membrane</keyword>
<comment type="caution">
    <text evidence="2">The sequence shown here is derived from an EMBL/GenBank/DDBJ whole genome shotgun (WGS) entry which is preliminary data.</text>
</comment>
<evidence type="ECO:0000313" key="3">
    <source>
        <dbReference type="Proteomes" id="UP000781710"/>
    </source>
</evidence>
<reference evidence="2 3" key="1">
    <citation type="submission" date="2017-10" db="EMBL/GenBank/DDBJ databases">
        <title>Whole genome sequencing of members of genus Pseudoxanthomonas.</title>
        <authorList>
            <person name="Kumar S."/>
            <person name="Bansal K."/>
            <person name="Kaur A."/>
            <person name="Patil P."/>
            <person name="Sharma S."/>
            <person name="Patil P.B."/>
        </authorList>
    </citation>
    <scope>NUCLEOTIDE SEQUENCE [LARGE SCALE GENOMIC DNA]</scope>
    <source>
        <strain evidence="2 3">DSM 17109</strain>
    </source>
</reference>
<feature type="transmembrane region" description="Helical" evidence="1">
    <location>
        <begin position="55"/>
        <end position="74"/>
    </location>
</feature>
<keyword evidence="1" id="KW-1133">Transmembrane helix</keyword>
<evidence type="ECO:0008006" key="4">
    <source>
        <dbReference type="Google" id="ProtNLM"/>
    </source>
</evidence>
<keyword evidence="3" id="KW-1185">Reference proteome</keyword>
<dbReference type="RefSeq" id="WP_162338531.1">
    <property type="nucleotide sequence ID" value="NZ_JBHSRQ010000004.1"/>
</dbReference>
<gene>
    <name evidence="2" type="ORF">CSC78_14265</name>
</gene>
<name>A0ABQ6ZES8_9GAMM</name>
<protein>
    <recommendedName>
        <fullName evidence="4">Transmembrane protein</fullName>
    </recommendedName>
</protein>
<dbReference type="Proteomes" id="UP000781710">
    <property type="component" value="Unassembled WGS sequence"/>
</dbReference>
<evidence type="ECO:0000256" key="1">
    <source>
        <dbReference type="SAM" id="Phobius"/>
    </source>
</evidence>
<organism evidence="2 3">
    <name type="scientific">Pseudoxanthomonas japonensis</name>
    <dbReference type="NCBI Taxonomy" id="69284"/>
    <lineage>
        <taxon>Bacteria</taxon>
        <taxon>Pseudomonadati</taxon>
        <taxon>Pseudomonadota</taxon>
        <taxon>Gammaproteobacteria</taxon>
        <taxon>Lysobacterales</taxon>
        <taxon>Lysobacteraceae</taxon>
        <taxon>Pseudoxanthomonas</taxon>
    </lineage>
</organism>
<accession>A0ABQ6ZES8</accession>
<keyword evidence="1" id="KW-0812">Transmembrane</keyword>
<evidence type="ECO:0000313" key="2">
    <source>
        <dbReference type="EMBL" id="KAF1723928.1"/>
    </source>
</evidence>
<dbReference type="EMBL" id="PDWW01000022">
    <property type="protein sequence ID" value="KAF1723928.1"/>
    <property type="molecule type" value="Genomic_DNA"/>
</dbReference>
<sequence length="131" mass="13957">MNPAHDNGHDVDRQARRLHQAALAQVSPQTLMRLRGARHEAGLQASPGRGRTWRWLTATAFSAVLAVGIGLQWLPRTPAVPASTPVAAAVPSDGDAIADELGVAGTFDEDPDLYLWLASAEAQPLAMESTR</sequence>
<proteinExistence type="predicted"/>